<evidence type="ECO:0000256" key="12">
    <source>
        <dbReference type="ARBA" id="ARBA00023201"/>
    </source>
</evidence>
<evidence type="ECO:0000313" key="16">
    <source>
        <dbReference type="Proteomes" id="UP000314986"/>
    </source>
</evidence>
<feature type="transmembrane region" description="Helical" evidence="14">
    <location>
        <begin position="47"/>
        <end position="70"/>
    </location>
</feature>
<keyword evidence="8" id="KW-0915">Sodium</keyword>
<dbReference type="STRING" id="7868.ENSCMIP00000044807"/>
<evidence type="ECO:0000256" key="7">
    <source>
        <dbReference type="ARBA" id="ARBA00022989"/>
    </source>
</evidence>
<reference evidence="16" key="3">
    <citation type="journal article" date="2014" name="Nature">
        <title>Elephant shark genome provides unique insights into gnathostome evolution.</title>
        <authorList>
            <consortium name="International Elephant Shark Genome Sequencing Consortium"/>
            <person name="Venkatesh B."/>
            <person name="Lee A.P."/>
            <person name="Ravi V."/>
            <person name="Maurya A.K."/>
            <person name="Lian M.M."/>
            <person name="Swann J.B."/>
            <person name="Ohta Y."/>
            <person name="Flajnik M.F."/>
            <person name="Sutoh Y."/>
            <person name="Kasahara M."/>
            <person name="Hoon S."/>
            <person name="Gangu V."/>
            <person name="Roy S.W."/>
            <person name="Irimia M."/>
            <person name="Korzh V."/>
            <person name="Kondrychyn I."/>
            <person name="Lim Z.W."/>
            <person name="Tay B.H."/>
            <person name="Tohari S."/>
            <person name="Kong K.W."/>
            <person name="Ho S."/>
            <person name="Lorente-Galdos B."/>
            <person name="Quilez J."/>
            <person name="Marques-Bonet T."/>
            <person name="Raney B.J."/>
            <person name="Ingham P.W."/>
            <person name="Tay A."/>
            <person name="Hillier L.W."/>
            <person name="Minx P."/>
            <person name="Boehm T."/>
            <person name="Wilson R.K."/>
            <person name="Brenner S."/>
            <person name="Warren W.C."/>
        </authorList>
    </citation>
    <scope>NUCLEOTIDE SEQUENCE [LARGE SCALE GENOMIC DNA]</scope>
</reference>
<evidence type="ECO:0000256" key="11">
    <source>
        <dbReference type="ARBA" id="ARBA00023180"/>
    </source>
</evidence>
<feature type="transmembrane region" description="Helical" evidence="14">
    <location>
        <begin position="455"/>
        <end position="474"/>
    </location>
</feature>
<keyword evidence="16" id="KW-1185">Reference proteome</keyword>
<evidence type="ECO:0000256" key="1">
    <source>
        <dbReference type="ARBA" id="ARBA00004141"/>
    </source>
</evidence>
<dbReference type="Pfam" id="PF00474">
    <property type="entry name" value="SSF"/>
    <property type="match status" value="1"/>
</dbReference>
<feature type="transmembrane region" description="Helical" evidence="14">
    <location>
        <begin position="191"/>
        <end position="210"/>
    </location>
</feature>
<sequence>MSVNIAGVVSVAIFYLLILAVGIFAAKKASKIEGACEGNRTEMAMIAGRKMGIVLGILTTTATWVGGAYINGTAEMVYRPDAGLVWTVAPWTTLLCMLISALFFAKKMRSQEYVTMLDPFQQRYGTRIASLLFVPAVISEIFWTAAILAALGTTSSVILGLDKNLSVVISSSVAMIYTLLGGLYSVAYTDVVQLGCIFIGLWLCVPFTLLNDAVTSIRVTAVKEVYQKPWIGKIDEKFIGQWIDHLLLMVRGRAFSHFIPKLWNTLSQSLHLVHSLPSFKSRLKTVLFDSVLGGIPWQVYFQRVLASSSAKDAQILSIVGAFGSCIMGIPSVLIGSIAASTDWNQTSFGLPSPFERNEAAMILPIVLQYLCPPYISVFGIGAIAASVMSSTDSSLLSSSSMFTHNIYRKIFRAKASEKEILYVMRAAVVVVATLSTILSLCTSTIYGLYALSSDIVYVVLFPQLVCVLYVPCVTRFGFVTGILTGALLRLAGGEPLFHFPAVILYPGGYFHDNDYVQIFPFKTFAMLCSLIVTVTLSYVSKLKYPRTPVIAFNLIERESERRDTD</sequence>
<comment type="subcellular location">
    <subcellularLocation>
        <location evidence="1">Membrane</location>
        <topology evidence="1">Multi-pass membrane protein</topology>
    </subcellularLocation>
</comment>
<feature type="transmembrane region" description="Helical" evidence="14">
    <location>
        <begin position="422"/>
        <end position="449"/>
    </location>
</feature>
<comment type="similarity">
    <text evidence="2 13">Belongs to the sodium:solute symporter (SSF) (TC 2.A.21) family.</text>
</comment>
<keyword evidence="7 14" id="KW-1133">Transmembrane helix</keyword>
<evidence type="ECO:0000256" key="3">
    <source>
        <dbReference type="ARBA" id="ARBA00022448"/>
    </source>
</evidence>
<evidence type="ECO:0000256" key="4">
    <source>
        <dbReference type="ARBA" id="ARBA00022692"/>
    </source>
</evidence>
<keyword evidence="5" id="KW-0769">Symport</keyword>
<dbReference type="GO" id="GO:0005307">
    <property type="term" value="F:choline:sodium symporter activity"/>
    <property type="evidence" value="ECO:0007669"/>
    <property type="project" value="TreeGrafter"/>
</dbReference>
<evidence type="ECO:0000313" key="15">
    <source>
        <dbReference type="Ensembl" id="ENSCMIP00000044807.1"/>
    </source>
</evidence>
<dbReference type="InterPro" id="IPR001734">
    <property type="entry name" value="Na/solute_symporter"/>
</dbReference>
<keyword evidence="3" id="KW-0813">Transport</keyword>
<keyword evidence="12" id="KW-0739">Sodium transport</keyword>
<organism evidence="15 16">
    <name type="scientific">Callorhinchus milii</name>
    <name type="common">Ghost shark</name>
    <dbReference type="NCBI Taxonomy" id="7868"/>
    <lineage>
        <taxon>Eukaryota</taxon>
        <taxon>Metazoa</taxon>
        <taxon>Chordata</taxon>
        <taxon>Craniata</taxon>
        <taxon>Vertebrata</taxon>
        <taxon>Chondrichthyes</taxon>
        <taxon>Holocephali</taxon>
        <taxon>Chimaeriformes</taxon>
        <taxon>Callorhinchidae</taxon>
        <taxon>Callorhinchus</taxon>
    </lineage>
</organism>
<feature type="transmembrane region" description="Helical" evidence="14">
    <location>
        <begin position="518"/>
        <end position="539"/>
    </location>
</feature>
<evidence type="ECO:0000256" key="2">
    <source>
        <dbReference type="ARBA" id="ARBA00006434"/>
    </source>
</evidence>
<evidence type="ECO:0000256" key="5">
    <source>
        <dbReference type="ARBA" id="ARBA00022847"/>
    </source>
</evidence>
<evidence type="ECO:0000256" key="6">
    <source>
        <dbReference type="ARBA" id="ARBA00022979"/>
    </source>
</evidence>
<evidence type="ECO:0000256" key="9">
    <source>
        <dbReference type="ARBA" id="ARBA00023065"/>
    </source>
</evidence>
<keyword evidence="4 14" id="KW-0812">Transmembrane</keyword>
<feature type="transmembrane region" description="Helical" evidence="14">
    <location>
        <begin position="82"/>
        <end position="105"/>
    </location>
</feature>
<dbReference type="AlphaFoldDB" id="A0A4W3JQ40"/>
<keyword evidence="6" id="KW-0530">Neurotransmitter biosynthesis</keyword>
<dbReference type="InterPro" id="IPR052244">
    <property type="entry name" value="Choline_transporter"/>
</dbReference>
<dbReference type="GO" id="GO:0005886">
    <property type="term" value="C:plasma membrane"/>
    <property type="evidence" value="ECO:0007669"/>
    <property type="project" value="TreeGrafter"/>
</dbReference>
<dbReference type="PANTHER" id="PTHR45897:SF5">
    <property type="entry name" value="HIGH AFFINITY CHOLINE TRANSPORTER 1"/>
    <property type="match status" value="1"/>
</dbReference>
<feature type="transmembrane region" description="Helical" evidence="14">
    <location>
        <begin position="164"/>
        <end position="184"/>
    </location>
</feature>
<keyword evidence="9" id="KW-0406">Ion transport</keyword>
<accession>A0A4W3JQ40</accession>
<dbReference type="Gene3D" id="1.20.1730.10">
    <property type="entry name" value="Sodium/glucose cotransporter"/>
    <property type="match status" value="1"/>
</dbReference>
<gene>
    <name evidence="15" type="primary">LOC103177238</name>
</gene>
<reference evidence="15" key="5">
    <citation type="submission" date="2025-09" db="UniProtKB">
        <authorList>
            <consortium name="Ensembl"/>
        </authorList>
    </citation>
    <scope>IDENTIFICATION</scope>
</reference>
<evidence type="ECO:0000256" key="14">
    <source>
        <dbReference type="SAM" id="Phobius"/>
    </source>
</evidence>
<feature type="transmembrane region" description="Helical" evidence="14">
    <location>
        <begin position="6"/>
        <end position="26"/>
    </location>
</feature>
<feature type="transmembrane region" description="Helical" evidence="14">
    <location>
        <begin position="126"/>
        <end position="152"/>
    </location>
</feature>
<dbReference type="PROSITE" id="PS50283">
    <property type="entry name" value="NA_SOLUT_SYMP_3"/>
    <property type="match status" value="1"/>
</dbReference>
<reference evidence="16" key="1">
    <citation type="journal article" date="2006" name="Science">
        <title>Ancient noncoding elements conserved in the human genome.</title>
        <authorList>
            <person name="Venkatesh B."/>
            <person name="Kirkness E.F."/>
            <person name="Loh Y.H."/>
            <person name="Halpern A.L."/>
            <person name="Lee A.P."/>
            <person name="Johnson J."/>
            <person name="Dandona N."/>
            <person name="Viswanathan L.D."/>
            <person name="Tay A."/>
            <person name="Venter J.C."/>
            <person name="Strausberg R.L."/>
            <person name="Brenner S."/>
        </authorList>
    </citation>
    <scope>NUCLEOTIDE SEQUENCE [LARGE SCALE GENOMIC DNA]</scope>
</reference>
<dbReference type="CDD" id="cd11474">
    <property type="entry name" value="SLC5sbd_CHT"/>
    <property type="match status" value="1"/>
</dbReference>
<name>A0A4W3JQ40_CALMI</name>
<feature type="transmembrane region" description="Helical" evidence="14">
    <location>
        <begin position="359"/>
        <end position="385"/>
    </location>
</feature>
<keyword evidence="10 14" id="KW-0472">Membrane</keyword>
<dbReference type="GeneTree" id="ENSGT00940000163454"/>
<evidence type="ECO:0000256" key="8">
    <source>
        <dbReference type="ARBA" id="ARBA00023053"/>
    </source>
</evidence>
<dbReference type="InParanoid" id="A0A4W3JQ40"/>
<evidence type="ECO:0000256" key="13">
    <source>
        <dbReference type="RuleBase" id="RU362091"/>
    </source>
</evidence>
<keyword evidence="11" id="KW-0325">Glycoprotein</keyword>
<evidence type="ECO:0000256" key="10">
    <source>
        <dbReference type="ARBA" id="ARBA00023136"/>
    </source>
</evidence>
<dbReference type="Ensembl" id="ENSCMIT00000045446.1">
    <property type="protein sequence ID" value="ENSCMIP00000044807.1"/>
    <property type="gene ID" value="ENSCMIG00000018507.1"/>
</dbReference>
<dbReference type="GO" id="GO:0008292">
    <property type="term" value="P:acetylcholine biosynthetic process"/>
    <property type="evidence" value="ECO:0007669"/>
    <property type="project" value="TreeGrafter"/>
</dbReference>
<reference evidence="15" key="4">
    <citation type="submission" date="2025-08" db="UniProtKB">
        <authorList>
            <consortium name="Ensembl"/>
        </authorList>
    </citation>
    <scope>IDENTIFICATION</scope>
</reference>
<dbReference type="OMA" id="IGHENMA"/>
<dbReference type="InterPro" id="IPR038377">
    <property type="entry name" value="Na/Glc_symporter_sf"/>
</dbReference>
<protein>
    <submittedName>
        <fullName evidence="15">High-affinity choline transporter 1-like</fullName>
    </submittedName>
</protein>
<proteinExistence type="inferred from homology"/>
<reference evidence="16" key="2">
    <citation type="journal article" date="2007" name="PLoS Biol.">
        <title>Survey sequencing and comparative analysis of the elephant shark (Callorhinchus milii) genome.</title>
        <authorList>
            <person name="Venkatesh B."/>
            <person name="Kirkness E.F."/>
            <person name="Loh Y.H."/>
            <person name="Halpern A.L."/>
            <person name="Lee A.P."/>
            <person name="Johnson J."/>
            <person name="Dandona N."/>
            <person name="Viswanathan L.D."/>
            <person name="Tay A."/>
            <person name="Venter J.C."/>
            <person name="Strausberg R.L."/>
            <person name="Brenner S."/>
        </authorList>
    </citation>
    <scope>NUCLEOTIDE SEQUENCE [LARGE SCALE GENOMIC DNA]</scope>
</reference>
<feature type="transmembrane region" description="Helical" evidence="14">
    <location>
        <begin position="313"/>
        <end position="339"/>
    </location>
</feature>
<dbReference type="PANTHER" id="PTHR45897">
    <property type="entry name" value="HIGH-AFFINITY CHOLINE TRANSPORTER 1"/>
    <property type="match status" value="1"/>
</dbReference>
<dbReference type="Proteomes" id="UP000314986">
    <property type="component" value="Unassembled WGS sequence"/>
</dbReference>